<dbReference type="SMART" id="SM00248">
    <property type="entry name" value="ANK"/>
    <property type="match status" value="3"/>
</dbReference>
<feature type="compositionally biased region" description="Basic and acidic residues" evidence="10">
    <location>
        <begin position="767"/>
        <end position="778"/>
    </location>
</feature>
<dbReference type="PROSITE" id="PS50297">
    <property type="entry name" value="ANK_REP_REGION"/>
    <property type="match status" value="2"/>
</dbReference>
<feature type="repeat" description="ANK" evidence="8">
    <location>
        <begin position="404"/>
        <end position="425"/>
    </location>
</feature>
<evidence type="ECO:0000256" key="10">
    <source>
        <dbReference type="SAM" id="MobiDB-lite"/>
    </source>
</evidence>
<dbReference type="WBParaSite" id="maker-uti_cns_0003680-snap-gene-0.9-mRNA-1">
    <property type="protein sequence ID" value="maker-uti_cns_0003680-snap-gene-0.9-mRNA-1"/>
    <property type="gene ID" value="maker-uti_cns_0003680-snap-gene-0.9"/>
</dbReference>
<sequence>RRPASVPVSGRPKGLRAAIVAFASARLSAATSQSADARRTESWPAGPDRATRLRHLMSPPPALKIKGRRRCAILSRRFHRLQFLPFEFGVFSVAVNNYLSAAVQHHQSRIQFEHSQQTLGSRISNAAALQVDRFDPQVVFKCVGQHLSALVAVHAVEIRSSVAKAVAPGLVVPTGGLRLRSAKCSTPTSPILADSKDRLFSVEFAAMPRPRAAASRSRSRMPSSSRQPRACVPDRQSRRLKQNCRLLSRCSLLLLLLLMVILTTKSNEFKAAIESQSRQNWRPIGVANSVGVDKDELSFDAGDILYLVDSTNKDWYTARCGSSVGLIPSNYVEEQTEAVPQPMHSACQYGNLTFLAELIDNKVSVNGLDAAGNTALHWASRGGHAECVRLLLMAKCDANAQNKSGDTALHLAAWKSHSAVVELLLFGDGAQVRTGVANASLSVKNRQGETPLAMAKDAEVKAALLRAARLLGRTTSATERPARLDGGVLLRAEAAVHVTPSSCAVRLGVAAGAFADGKLNGSQADGWLLSMLMLLEAQLVLRRRLRGSTLEDAGRLANVRRTAAASVGPVAQPVQPVALGRAAVQQPDAPGQPGLHVVQPSRHVRVRVQRLRQAGVHLGGGAARLMIDHAANLARTHRGNIARNDGPAPPRSCIEATEATRRARPGARADKWCVDFFWSAGVVHLQSYFAVHIDNLLCLGARIALQNPAEDPTIESVEALAHPVVAASAADSLDAGIQMVDGVRHHLVEDAGQRTLAQPDVETLDQRLDDHSDDNAGEHDDEQSCGQEPFAHQRIAISLQQGGQCKCDGTSEAAERDDELLSEADGRLPAEPVQSGAGHESDDESSSEAERQRPQSEAPVPDVSLLHQLDAQVDKDDGLANAGNHFSEVLNCNQRLSRHIVKRVGGLHDAAADDGDEAGPANHVRDHVAQVNRVMKQQMMPQITPISRPPRLMVKKLTMPNKISEPLAVSRGMKAFMIVETLLNSDVLEDGQHSDWIDGHDVRAEQQAGLERHSQGAHRPGGTQAVQSEADDEKCENCANHGEVQNRAEVLAEVSIRSVSEYTVKNTMIPMPTPKKMSTIDSGTSSDSQWMWWNSAFRMETTTMNREITMYTLTLSQCQSATLIPKTQPTTRDPGQAAVQEAVKHAQQRHRNAVDKSNATVESILSGQWAPLKQGQVASQAVAKETEAGKKWRDKRTENAANCGVQYRLLLTLPHATGHAFLKAGGVLAKLLGRVHIGRAVRIRFGQHRDDGHDNGFYR</sequence>
<evidence type="ECO:0000256" key="3">
    <source>
        <dbReference type="ARBA" id="ARBA00022490"/>
    </source>
</evidence>
<dbReference type="InterPro" id="IPR001452">
    <property type="entry name" value="SH3_domain"/>
</dbReference>
<dbReference type="SMART" id="SM00326">
    <property type="entry name" value="SH3"/>
    <property type="match status" value="1"/>
</dbReference>
<dbReference type="SUPFAM" id="SSF48403">
    <property type="entry name" value="Ankyrin repeat"/>
    <property type="match status" value="1"/>
</dbReference>
<comment type="function">
    <text evidence="6">Induces bone resorption, acting probably through a signaling cascade which results in the secretion of factor(s) enhancing osteoclast formation and activity.</text>
</comment>
<dbReference type="GO" id="GO:0005737">
    <property type="term" value="C:cytoplasm"/>
    <property type="evidence" value="ECO:0007669"/>
    <property type="project" value="UniProtKB-SubCell"/>
</dbReference>
<dbReference type="PANTHER" id="PTHR24155:SF10">
    <property type="entry name" value="OSTEOCLAST-STIMULATING FACTOR 1"/>
    <property type="match status" value="1"/>
</dbReference>
<proteinExistence type="predicted"/>
<dbReference type="Gene3D" id="1.25.40.20">
    <property type="entry name" value="Ankyrin repeat-containing domain"/>
    <property type="match status" value="1"/>
</dbReference>
<dbReference type="PROSITE" id="PS50002">
    <property type="entry name" value="SH3"/>
    <property type="match status" value="1"/>
</dbReference>
<dbReference type="InterPro" id="IPR036028">
    <property type="entry name" value="SH3-like_dom_sf"/>
</dbReference>
<feature type="region of interest" description="Disordered" evidence="10">
    <location>
        <begin position="211"/>
        <end position="234"/>
    </location>
</feature>
<organism evidence="12 13">
    <name type="scientific">Macrostomum lignano</name>
    <dbReference type="NCBI Taxonomy" id="282301"/>
    <lineage>
        <taxon>Eukaryota</taxon>
        <taxon>Metazoa</taxon>
        <taxon>Spiralia</taxon>
        <taxon>Lophotrochozoa</taxon>
        <taxon>Platyhelminthes</taxon>
        <taxon>Rhabditophora</taxon>
        <taxon>Macrostomorpha</taxon>
        <taxon>Macrostomida</taxon>
        <taxon>Macrostomidae</taxon>
        <taxon>Macrostomum</taxon>
    </lineage>
</organism>
<feature type="domain" description="SH3" evidence="11">
    <location>
        <begin position="264"/>
        <end position="337"/>
    </location>
</feature>
<reference evidence="13" key="1">
    <citation type="submission" date="2016-11" db="UniProtKB">
        <authorList>
            <consortium name="WormBaseParasite"/>
        </authorList>
    </citation>
    <scope>IDENTIFICATION</scope>
</reference>
<evidence type="ECO:0000256" key="9">
    <source>
        <dbReference type="PROSITE-ProRule" id="PRU00192"/>
    </source>
</evidence>
<dbReference type="InterPro" id="IPR002110">
    <property type="entry name" value="Ankyrin_rpt"/>
</dbReference>
<dbReference type="GO" id="GO:0007165">
    <property type="term" value="P:signal transduction"/>
    <property type="evidence" value="ECO:0007669"/>
    <property type="project" value="TreeGrafter"/>
</dbReference>
<keyword evidence="3" id="KW-0963">Cytoplasm</keyword>
<dbReference type="PROSITE" id="PS50088">
    <property type="entry name" value="ANK_REPEAT"/>
    <property type="match status" value="2"/>
</dbReference>
<accession>A0A1I8H009</accession>
<dbReference type="InterPro" id="IPR036770">
    <property type="entry name" value="Ankyrin_rpt-contain_sf"/>
</dbReference>
<comment type="subcellular location">
    <subcellularLocation>
        <location evidence="1">Cytoplasm</location>
    </subcellularLocation>
</comment>
<dbReference type="AlphaFoldDB" id="A0A1I8H009"/>
<keyword evidence="2 9" id="KW-0728">SH3 domain</keyword>
<dbReference type="Proteomes" id="UP000095280">
    <property type="component" value="Unplaced"/>
</dbReference>
<feature type="region of interest" description="Disordered" evidence="10">
    <location>
        <begin position="767"/>
        <end position="786"/>
    </location>
</feature>
<evidence type="ECO:0000256" key="7">
    <source>
        <dbReference type="ARBA" id="ARBA00040640"/>
    </source>
</evidence>
<feature type="repeat" description="ANK" evidence="8">
    <location>
        <begin position="371"/>
        <end position="403"/>
    </location>
</feature>
<evidence type="ECO:0000313" key="12">
    <source>
        <dbReference type="Proteomes" id="UP000095280"/>
    </source>
</evidence>
<feature type="compositionally biased region" description="Low complexity" evidence="10">
    <location>
        <begin position="211"/>
        <end position="230"/>
    </location>
</feature>
<keyword evidence="5 8" id="KW-0040">ANK repeat</keyword>
<keyword evidence="12" id="KW-1185">Reference proteome</keyword>
<evidence type="ECO:0000256" key="2">
    <source>
        <dbReference type="ARBA" id="ARBA00022443"/>
    </source>
</evidence>
<evidence type="ECO:0000259" key="11">
    <source>
        <dbReference type="PROSITE" id="PS50002"/>
    </source>
</evidence>
<dbReference type="SUPFAM" id="SSF50044">
    <property type="entry name" value="SH3-domain"/>
    <property type="match status" value="1"/>
</dbReference>
<evidence type="ECO:0000256" key="1">
    <source>
        <dbReference type="ARBA" id="ARBA00004496"/>
    </source>
</evidence>
<dbReference type="Pfam" id="PF00018">
    <property type="entry name" value="SH3_1"/>
    <property type="match status" value="1"/>
</dbReference>
<feature type="region of interest" description="Disordered" evidence="10">
    <location>
        <begin position="825"/>
        <end position="863"/>
    </location>
</feature>
<protein>
    <recommendedName>
        <fullName evidence="7">Osteoclast-stimulating factor 1</fullName>
    </recommendedName>
</protein>
<dbReference type="PANTHER" id="PTHR24155">
    <property type="entry name" value="OSTEOCLAST-STIMULATING FACTOR 1"/>
    <property type="match status" value="1"/>
</dbReference>
<evidence type="ECO:0000256" key="4">
    <source>
        <dbReference type="ARBA" id="ARBA00022737"/>
    </source>
</evidence>
<feature type="region of interest" description="Disordered" evidence="10">
    <location>
        <begin position="1007"/>
        <end position="1032"/>
    </location>
</feature>
<dbReference type="Pfam" id="PF12796">
    <property type="entry name" value="Ank_2"/>
    <property type="match status" value="1"/>
</dbReference>
<evidence type="ECO:0000256" key="6">
    <source>
        <dbReference type="ARBA" id="ARBA00037432"/>
    </source>
</evidence>
<keyword evidence="4" id="KW-0677">Repeat</keyword>
<evidence type="ECO:0000256" key="8">
    <source>
        <dbReference type="PROSITE-ProRule" id="PRU00023"/>
    </source>
</evidence>
<evidence type="ECO:0000313" key="13">
    <source>
        <dbReference type="WBParaSite" id="maker-uti_cns_0003680-snap-gene-0.9-mRNA-1"/>
    </source>
</evidence>
<evidence type="ECO:0000256" key="5">
    <source>
        <dbReference type="ARBA" id="ARBA00023043"/>
    </source>
</evidence>
<name>A0A1I8H009_9PLAT</name>
<dbReference type="Gene3D" id="2.30.30.40">
    <property type="entry name" value="SH3 Domains"/>
    <property type="match status" value="1"/>
</dbReference>